<reference evidence="2 3" key="1">
    <citation type="journal article" date="2019" name="Nat. Plants">
        <title>Genome sequencing of Musa balbisiana reveals subgenome evolution and function divergence in polyploid bananas.</title>
        <authorList>
            <person name="Yao X."/>
        </authorList>
    </citation>
    <scope>NUCLEOTIDE SEQUENCE [LARGE SCALE GENOMIC DNA]</scope>
    <source>
        <strain evidence="3">cv. DH-PKW</strain>
        <tissue evidence="2">Leaves</tissue>
    </source>
</reference>
<protein>
    <submittedName>
        <fullName evidence="2">Uncharacterized protein</fullName>
    </submittedName>
</protein>
<evidence type="ECO:0000313" key="3">
    <source>
        <dbReference type="Proteomes" id="UP000317650"/>
    </source>
</evidence>
<evidence type="ECO:0000256" key="1">
    <source>
        <dbReference type="SAM" id="MobiDB-lite"/>
    </source>
</evidence>
<sequence length="106" mass="11232">MAQAGRPHRGGLGQIVPRDTAQAGRPRRGGLGQSVPRGMAQAGRPRRGGLGQIVPRGTAQAGRPHRVASLDPIVSFTSIVLLPLPKVSKDGFPFLLVPAFITFHLR</sequence>
<keyword evidence="3" id="KW-1185">Reference proteome</keyword>
<organism evidence="2 3">
    <name type="scientific">Musa balbisiana</name>
    <name type="common">Banana</name>
    <dbReference type="NCBI Taxonomy" id="52838"/>
    <lineage>
        <taxon>Eukaryota</taxon>
        <taxon>Viridiplantae</taxon>
        <taxon>Streptophyta</taxon>
        <taxon>Embryophyta</taxon>
        <taxon>Tracheophyta</taxon>
        <taxon>Spermatophyta</taxon>
        <taxon>Magnoliopsida</taxon>
        <taxon>Liliopsida</taxon>
        <taxon>Zingiberales</taxon>
        <taxon>Musaceae</taxon>
        <taxon>Musa</taxon>
    </lineage>
</organism>
<evidence type="ECO:0000313" key="2">
    <source>
        <dbReference type="EMBL" id="THU72585.1"/>
    </source>
</evidence>
<dbReference type="AlphaFoldDB" id="A0A4V4H9R2"/>
<accession>A0A4V4H9R2</accession>
<comment type="caution">
    <text evidence="2">The sequence shown here is derived from an EMBL/GenBank/DDBJ whole genome shotgun (WGS) entry which is preliminary data.</text>
</comment>
<dbReference type="Proteomes" id="UP000317650">
    <property type="component" value="Chromosome 4"/>
</dbReference>
<dbReference type="EMBL" id="PYDT01000001">
    <property type="protein sequence ID" value="THU72585.1"/>
    <property type="molecule type" value="Genomic_DNA"/>
</dbReference>
<name>A0A4V4H9R2_MUSBA</name>
<proteinExistence type="predicted"/>
<gene>
    <name evidence="2" type="ORF">C4D60_Mb04t13730</name>
</gene>
<feature type="region of interest" description="Disordered" evidence="1">
    <location>
        <begin position="1"/>
        <end position="65"/>
    </location>
</feature>